<dbReference type="RefSeq" id="WP_025082467.1">
    <property type="nucleotide sequence ID" value="NZ_AZEX01000018.1"/>
</dbReference>
<dbReference type="FunFam" id="3.90.650.10:FF:000011">
    <property type="entry name" value="Phosphoribosylformylglycinamidine cyclo-ligase"/>
    <property type="match status" value="1"/>
</dbReference>
<dbReference type="PANTHER" id="PTHR10520:SF12">
    <property type="entry name" value="TRIFUNCTIONAL PURINE BIOSYNTHETIC PROTEIN ADENOSINE-3"/>
    <property type="match status" value="1"/>
</dbReference>
<evidence type="ECO:0000256" key="8">
    <source>
        <dbReference type="ARBA" id="ARBA00022741"/>
    </source>
</evidence>
<dbReference type="Pfam" id="PF02769">
    <property type="entry name" value="AIRS_C"/>
    <property type="match status" value="1"/>
</dbReference>
<protein>
    <recommendedName>
        <fullName evidence="5 15">Phosphoribosylformylglycinamidine cyclo-ligase</fullName>
        <ecNumber evidence="4 15">6.3.3.1</ecNumber>
    </recommendedName>
    <alternativeName>
        <fullName evidence="12 15">AIR synthase</fullName>
    </alternativeName>
    <alternativeName>
        <fullName evidence="13 15">AIRS</fullName>
    </alternativeName>
    <alternativeName>
        <fullName evidence="11 15">Phosphoribosyl-aminoimidazole synthetase</fullName>
    </alternativeName>
</protein>
<gene>
    <name evidence="15" type="primary">purM</name>
    <name evidence="18" type="ORF">FC69_GL000738</name>
</gene>
<dbReference type="GO" id="GO:0046084">
    <property type="term" value="P:adenine biosynthetic process"/>
    <property type="evidence" value="ECO:0007669"/>
    <property type="project" value="TreeGrafter"/>
</dbReference>
<dbReference type="GO" id="GO:0006189">
    <property type="term" value="P:'de novo' IMP biosynthetic process"/>
    <property type="evidence" value="ECO:0007669"/>
    <property type="project" value="UniProtKB-UniRule"/>
</dbReference>
<evidence type="ECO:0000256" key="5">
    <source>
        <dbReference type="ARBA" id="ARBA00020367"/>
    </source>
</evidence>
<evidence type="ECO:0000313" key="19">
    <source>
        <dbReference type="Proteomes" id="UP000051264"/>
    </source>
</evidence>
<organism evidence="18 19">
    <name type="scientific">Latilactobacillus fuchuensis DSM 14340 = JCM 11249</name>
    <dbReference type="NCBI Taxonomy" id="1423747"/>
    <lineage>
        <taxon>Bacteria</taxon>
        <taxon>Bacillati</taxon>
        <taxon>Bacillota</taxon>
        <taxon>Bacilli</taxon>
        <taxon>Lactobacillales</taxon>
        <taxon>Lactobacillaceae</taxon>
        <taxon>Latilactobacillus</taxon>
    </lineage>
</organism>
<dbReference type="GO" id="GO:0005829">
    <property type="term" value="C:cytosol"/>
    <property type="evidence" value="ECO:0007669"/>
    <property type="project" value="TreeGrafter"/>
</dbReference>
<dbReference type="FunFam" id="3.30.1330.10:FF:000001">
    <property type="entry name" value="Phosphoribosylformylglycinamidine cyclo-ligase"/>
    <property type="match status" value="1"/>
</dbReference>
<evidence type="ECO:0000256" key="9">
    <source>
        <dbReference type="ARBA" id="ARBA00022755"/>
    </source>
</evidence>
<sequence>MTNAYQKAGVDVTAGYEVTRRIQKQLKTDDGNIGRFGGQFALALTQYQSPVLVSSTDGVGTKLMVAFEADQHTTIGIDCVAMCVNDIVAQGAQPLYFLDYLAAGQTNPDKIEQIIQGVVTGCQQGQMALVGGETAEMPGMYAEKHYDLAGFAVGIGEQADLLTGDDIQAGDVLIGIASSGLHSNGFSLVRQIFFEQNQLTVDSQLPELPGQTLGEVLLTPTQIYVEAMQPLLKKHLIKGAAHITGGGFIENVPRMLPEAVAAVIELDSWPVLPIFKALAQYGQLDELEMYNIFNMGIGMVLAVAPDQAATVLAELNQAQTQAFQIGTVQTRQQNAVELVGR</sequence>
<dbReference type="EC" id="6.3.3.1" evidence="4 15"/>
<dbReference type="NCBIfam" id="TIGR00878">
    <property type="entry name" value="purM"/>
    <property type="match status" value="1"/>
</dbReference>
<dbReference type="CDD" id="cd02196">
    <property type="entry name" value="PurM"/>
    <property type="match status" value="1"/>
</dbReference>
<name>A0A0R1RXG9_9LACO</name>
<dbReference type="OrthoDB" id="9802507at2"/>
<dbReference type="HAMAP" id="MF_00741">
    <property type="entry name" value="AIRS"/>
    <property type="match status" value="1"/>
</dbReference>
<dbReference type="UniPathway" id="UPA00074">
    <property type="reaction ID" value="UER00129"/>
</dbReference>
<dbReference type="InterPro" id="IPR016188">
    <property type="entry name" value="PurM-like_N"/>
</dbReference>
<accession>A0A0R1RXG9</accession>
<dbReference type="GO" id="GO:0004637">
    <property type="term" value="F:phosphoribosylamine-glycine ligase activity"/>
    <property type="evidence" value="ECO:0007669"/>
    <property type="project" value="TreeGrafter"/>
</dbReference>
<evidence type="ECO:0000256" key="10">
    <source>
        <dbReference type="ARBA" id="ARBA00022840"/>
    </source>
</evidence>
<comment type="subcellular location">
    <subcellularLocation>
        <location evidence="1 15">Cytoplasm</location>
    </subcellularLocation>
</comment>
<evidence type="ECO:0000313" key="18">
    <source>
        <dbReference type="EMBL" id="KRL61521.1"/>
    </source>
</evidence>
<dbReference type="eggNOG" id="COG0150">
    <property type="taxonomic scope" value="Bacteria"/>
</dbReference>
<reference evidence="18 19" key="1">
    <citation type="journal article" date="2015" name="Genome Announc.">
        <title>Expanding the biotechnology potential of lactobacilli through comparative genomics of 213 strains and associated genera.</title>
        <authorList>
            <person name="Sun Z."/>
            <person name="Harris H.M."/>
            <person name="McCann A."/>
            <person name="Guo C."/>
            <person name="Argimon S."/>
            <person name="Zhang W."/>
            <person name="Yang X."/>
            <person name="Jeffery I.B."/>
            <person name="Cooney J.C."/>
            <person name="Kagawa T.F."/>
            <person name="Liu W."/>
            <person name="Song Y."/>
            <person name="Salvetti E."/>
            <person name="Wrobel A."/>
            <person name="Rasinkangas P."/>
            <person name="Parkhill J."/>
            <person name="Rea M.C."/>
            <person name="O'Sullivan O."/>
            <person name="Ritari J."/>
            <person name="Douillard F.P."/>
            <person name="Paul Ross R."/>
            <person name="Yang R."/>
            <person name="Briner A.E."/>
            <person name="Felis G.E."/>
            <person name="de Vos W.M."/>
            <person name="Barrangou R."/>
            <person name="Klaenhammer T.R."/>
            <person name="Caufield P.W."/>
            <person name="Cui Y."/>
            <person name="Zhang H."/>
            <person name="O'Toole P.W."/>
        </authorList>
    </citation>
    <scope>NUCLEOTIDE SEQUENCE [LARGE SCALE GENOMIC DNA]</scope>
    <source>
        <strain evidence="18 19">DSM 14340</strain>
    </source>
</reference>
<evidence type="ECO:0000256" key="4">
    <source>
        <dbReference type="ARBA" id="ARBA00013047"/>
    </source>
</evidence>
<evidence type="ECO:0000256" key="7">
    <source>
        <dbReference type="ARBA" id="ARBA00022598"/>
    </source>
</evidence>
<evidence type="ECO:0000259" key="17">
    <source>
        <dbReference type="Pfam" id="PF02769"/>
    </source>
</evidence>
<dbReference type="InterPro" id="IPR004733">
    <property type="entry name" value="PurM_cligase"/>
</dbReference>
<evidence type="ECO:0000256" key="6">
    <source>
        <dbReference type="ARBA" id="ARBA00022490"/>
    </source>
</evidence>
<evidence type="ECO:0000256" key="1">
    <source>
        <dbReference type="ARBA" id="ARBA00004496"/>
    </source>
</evidence>
<dbReference type="SUPFAM" id="SSF56042">
    <property type="entry name" value="PurM C-terminal domain-like"/>
    <property type="match status" value="1"/>
</dbReference>
<feature type="domain" description="PurM-like C-terminal" evidence="17">
    <location>
        <begin position="168"/>
        <end position="337"/>
    </location>
</feature>
<keyword evidence="9 15" id="KW-0658">Purine biosynthesis</keyword>
<dbReference type="Pfam" id="PF00586">
    <property type="entry name" value="AIRS"/>
    <property type="match status" value="1"/>
</dbReference>
<comment type="similarity">
    <text evidence="3 15">Belongs to the AIR synthase family.</text>
</comment>
<dbReference type="SUPFAM" id="SSF55326">
    <property type="entry name" value="PurM N-terminal domain-like"/>
    <property type="match status" value="1"/>
</dbReference>
<keyword evidence="6 15" id="KW-0963">Cytoplasm</keyword>
<dbReference type="EMBL" id="AZEX01000018">
    <property type="protein sequence ID" value="KRL61521.1"/>
    <property type="molecule type" value="Genomic_DNA"/>
</dbReference>
<evidence type="ECO:0000256" key="14">
    <source>
        <dbReference type="ARBA" id="ARBA00049057"/>
    </source>
</evidence>
<dbReference type="InterPro" id="IPR036921">
    <property type="entry name" value="PurM-like_N_sf"/>
</dbReference>
<keyword evidence="8 15" id="KW-0547">Nucleotide-binding</keyword>
<evidence type="ECO:0000256" key="11">
    <source>
        <dbReference type="ARBA" id="ARBA00031908"/>
    </source>
</evidence>
<comment type="caution">
    <text evidence="18">The sequence shown here is derived from an EMBL/GenBank/DDBJ whole genome shotgun (WGS) entry which is preliminary data.</text>
</comment>
<dbReference type="Gene3D" id="3.30.1330.10">
    <property type="entry name" value="PurM-like, N-terminal domain"/>
    <property type="match status" value="1"/>
</dbReference>
<dbReference type="STRING" id="1423747.FC69_GL000738"/>
<comment type="pathway">
    <text evidence="2 15">Purine metabolism; IMP biosynthesis via de novo pathway; 5-amino-1-(5-phospho-D-ribosyl)imidazole from N(2)-formyl-N(1)-(5-phospho-D-ribosyl)glycinamide: step 2/2.</text>
</comment>
<evidence type="ECO:0000256" key="15">
    <source>
        <dbReference type="HAMAP-Rule" id="MF_00741"/>
    </source>
</evidence>
<evidence type="ECO:0000259" key="16">
    <source>
        <dbReference type="Pfam" id="PF00586"/>
    </source>
</evidence>
<dbReference type="Proteomes" id="UP000051264">
    <property type="component" value="Unassembled WGS sequence"/>
</dbReference>
<feature type="domain" description="PurM-like N-terminal" evidence="16">
    <location>
        <begin position="51"/>
        <end position="155"/>
    </location>
</feature>
<dbReference type="Gene3D" id="3.90.650.10">
    <property type="entry name" value="PurM-like C-terminal domain"/>
    <property type="match status" value="1"/>
</dbReference>
<dbReference type="GO" id="GO:0004641">
    <property type="term" value="F:phosphoribosylformylglycinamidine cyclo-ligase activity"/>
    <property type="evidence" value="ECO:0007669"/>
    <property type="project" value="UniProtKB-UniRule"/>
</dbReference>
<dbReference type="InterPro" id="IPR010918">
    <property type="entry name" value="PurM-like_C_dom"/>
</dbReference>
<evidence type="ECO:0000256" key="2">
    <source>
        <dbReference type="ARBA" id="ARBA00004686"/>
    </source>
</evidence>
<comment type="catalytic activity">
    <reaction evidence="14 15">
        <text>2-formamido-N(1)-(5-O-phospho-beta-D-ribosyl)acetamidine + ATP = 5-amino-1-(5-phospho-beta-D-ribosyl)imidazole + ADP + phosphate + H(+)</text>
        <dbReference type="Rhea" id="RHEA:23032"/>
        <dbReference type="ChEBI" id="CHEBI:15378"/>
        <dbReference type="ChEBI" id="CHEBI:30616"/>
        <dbReference type="ChEBI" id="CHEBI:43474"/>
        <dbReference type="ChEBI" id="CHEBI:137981"/>
        <dbReference type="ChEBI" id="CHEBI:147287"/>
        <dbReference type="ChEBI" id="CHEBI:456216"/>
        <dbReference type="EC" id="6.3.3.1"/>
    </reaction>
</comment>
<proteinExistence type="inferred from homology"/>
<keyword evidence="7 15" id="KW-0436">Ligase</keyword>
<dbReference type="PANTHER" id="PTHR10520">
    <property type="entry name" value="TRIFUNCTIONAL PURINE BIOSYNTHETIC PROTEIN ADENOSINE-3-RELATED"/>
    <property type="match status" value="1"/>
</dbReference>
<keyword evidence="10 15" id="KW-0067">ATP-binding</keyword>
<evidence type="ECO:0000256" key="12">
    <source>
        <dbReference type="ARBA" id="ARBA00032931"/>
    </source>
</evidence>
<evidence type="ECO:0000256" key="13">
    <source>
        <dbReference type="ARBA" id="ARBA00033093"/>
    </source>
</evidence>
<dbReference type="PATRIC" id="fig|1423747.3.peg.753"/>
<dbReference type="GO" id="GO:0005524">
    <property type="term" value="F:ATP binding"/>
    <property type="evidence" value="ECO:0007669"/>
    <property type="project" value="UniProtKB-KW"/>
</dbReference>
<dbReference type="InterPro" id="IPR036676">
    <property type="entry name" value="PurM-like_C_sf"/>
</dbReference>
<dbReference type="AlphaFoldDB" id="A0A0R1RXG9"/>
<evidence type="ECO:0000256" key="3">
    <source>
        <dbReference type="ARBA" id="ARBA00010280"/>
    </source>
</evidence>